<protein>
    <submittedName>
        <fullName evidence="2">Putative plasmid pRiA4b ORF-3 family protein</fullName>
    </submittedName>
</protein>
<dbReference type="InterPro" id="IPR024047">
    <property type="entry name" value="MM3350-like_sf"/>
</dbReference>
<dbReference type="PANTHER" id="PTHR41878">
    <property type="entry name" value="LEXA REPRESSOR-RELATED"/>
    <property type="match status" value="1"/>
</dbReference>
<dbReference type="AlphaFoldDB" id="A0A1Y2K9V8"/>
<dbReference type="Proteomes" id="UP000194003">
    <property type="component" value="Unassembled WGS sequence"/>
</dbReference>
<keyword evidence="3" id="KW-1185">Reference proteome</keyword>
<reference evidence="2 3" key="1">
    <citation type="journal article" date="2016" name="BMC Genomics">
        <title>Combined genomic and structural analyses of a cultured magnetotactic bacterium reveals its niche adaptation to a dynamic environment.</title>
        <authorList>
            <person name="Araujo A.C."/>
            <person name="Morillo V."/>
            <person name="Cypriano J."/>
            <person name="Teixeira L.C."/>
            <person name="Leao P."/>
            <person name="Lyra S."/>
            <person name="Almeida L.G."/>
            <person name="Bazylinski D.A."/>
            <person name="Vasconcellos A.T."/>
            <person name="Abreu F."/>
            <person name="Lins U."/>
        </authorList>
    </citation>
    <scope>NUCLEOTIDE SEQUENCE [LARGE SCALE GENOMIC DNA]</scope>
    <source>
        <strain evidence="2 3">IT-1</strain>
    </source>
</reference>
<comment type="caution">
    <text evidence="2">The sequence shown here is derived from an EMBL/GenBank/DDBJ whole genome shotgun (WGS) entry which is preliminary data.</text>
</comment>
<name>A0A1Y2K9V8_9PROT</name>
<organism evidence="2 3">
    <name type="scientific">Magnetofaba australis IT-1</name>
    <dbReference type="NCBI Taxonomy" id="1434232"/>
    <lineage>
        <taxon>Bacteria</taxon>
        <taxon>Pseudomonadati</taxon>
        <taxon>Pseudomonadota</taxon>
        <taxon>Magnetococcia</taxon>
        <taxon>Magnetococcales</taxon>
        <taxon>Magnetococcaceae</taxon>
        <taxon>Magnetofaba</taxon>
    </lineage>
</organism>
<sequence length="114" mass="13243">MLRTIYGKGIRYCSYVYDFGDNWLHKIEIEGSEAIDPNSRYPHLVTGKRRCPPEDVGGILGYHGFLEAIKDINHPEHGAWMEWSDGQFDPEEFDRDAINSSLALWYDQFSERNS</sequence>
<dbReference type="SUPFAM" id="SSF159941">
    <property type="entry name" value="MM3350-like"/>
    <property type="match status" value="1"/>
</dbReference>
<dbReference type="PANTHER" id="PTHR41878:SF1">
    <property type="entry name" value="TNPR PROTEIN"/>
    <property type="match status" value="1"/>
</dbReference>
<gene>
    <name evidence="2" type="ORF">MAIT1_04412</name>
</gene>
<accession>A0A1Y2K9V8</accession>
<dbReference type="Gene3D" id="3.10.290.30">
    <property type="entry name" value="MM3350-like"/>
    <property type="match status" value="1"/>
</dbReference>
<dbReference type="Pfam" id="PF07929">
    <property type="entry name" value="PRiA4_ORF3"/>
    <property type="match status" value="1"/>
</dbReference>
<dbReference type="InterPro" id="IPR012912">
    <property type="entry name" value="Plasmid_pRiA4b_Orf3-like"/>
</dbReference>
<dbReference type="EMBL" id="LVJN01000013">
    <property type="protein sequence ID" value="OSM07610.1"/>
    <property type="molecule type" value="Genomic_DNA"/>
</dbReference>
<feature type="domain" description="Plasmid pRiA4b Orf3-like" evidence="1">
    <location>
        <begin position="8"/>
        <end position="96"/>
    </location>
</feature>
<evidence type="ECO:0000313" key="3">
    <source>
        <dbReference type="Proteomes" id="UP000194003"/>
    </source>
</evidence>
<evidence type="ECO:0000259" key="1">
    <source>
        <dbReference type="Pfam" id="PF07929"/>
    </source>
</evidence>
<dbReference type="STRING" id="1434232.MAIT1_04412"/>
<evidence type="ECO:0000313" key="2">
    <source>
        <dbReference type="EMBL" id="OSM07610.1"/>
    </source>
</evidence>
<proteinExistence type="predicted"/>